<dbReference type="InterPro" id="IPR004038">
    <property type="entry name" value="Ribosomal_eL8/eL30/eS12/Gad45"/>
</dbReference>
<dbReference type="PANTHER" id="PTHR23105">
    <property type="entry name" value="RIBOSOMAL PROTEIN L7AE FAMILY MEMBER"/>
    <property type="match status" value="1"/>
</dbReference>
<gene>
    <name evidence="4" type="ORF">BN2614_LOCUS1</name>
</gene>
<keyword evidence="2" id="KW-0687">Ribonucleoprotein</keyword>
<dbReference type="GO" id="GO:1990904">
    <property type="term" value="C:ribonucleoprotein complex"/>
    <property type="evidence" value="ECO:0007669"/>
    <property type="project" value="UniProtKB-KW"/>
</dbReference>
<evidence type="ECO:0000256" key="1">
    <source>
        <dbReference type="ARBA" id="ARBA00007337"/>
    </source>
</evidence>
<dbReference type="EMBL" id="CYRY02042123">
    <property type="protein sequence ID" value="VCX31714.1"/>
    <property type="molecule type" value="Genomic_DNA"/>
</dbReference>
<dbReference type="AlphaFoldDB" id="A0A9X9Q6B4"/>
<dbReference type="SUPFAM" id="SSF55315">
    <property type="entry name" value="L30e-like"/>
    <property type="match status" value="1"/>
</dbReference>
<name>A0A9X9Q6B4_GULGU</name>
<comment type="similarity">
    <text evidence="1">Belongs to the eukaryotic ribosomal protein eL8 family.</text>
</comment>
<feature type="non-terminal residue" evidence="4">
    <location>
        <position position="1"/>
    </location>
</feature>
<dbReference type="PROSITE" id="PS01082">
    <property type="entry name" value="RIBOSOMAL_L7AE"/>
    <property type="match status" value="1"/>
</dbReference>
<dbReference type="InterPro" id="IPR018492">
    <property type="entry name" value="Ribosomal_eL8/Nhp2"/>
</dbReference>
<organism evidence="4 5">
    <name type="scientific">Gulo gulo</name>
    <name type="common">Wolverine</name>
    <name type="synonym">Gluton</name>
    <dbReference type="NCBI Taxonomy" id="48420"/>
    <lineage>
        <taxon>Eukaryota</taxon>
        <taxon>Metazoa</taxon>
        <taxon>Chordata</taxon>
        <taxon>Craniata</taxon>
        <taxon>Vertebrata</taxon>
        <taxon>Euteleostomi</taxon>
        <taxon>Mammalia</taxon>
        <taxon>Eutheria</taxon>
        <taxon>Laurasiatheria</taxon>
        <taxon>Carnivora</taxon>
        <taxon>Caniformia</taxon>
        <taxon>Musteloidea</taxon>
        <taxon>Mustelidae</taxon>
        <taxon>Guloninae</taxon>
        <taxon>Gulo</taxon>
    </lineage>
</organism>
<dbReference type="Proteomes" id="UP000269945">
    <property type="component" value="Unassembled WGS sequence"/>
</dbReference>
<dbReference type="InterPro" id="IPR004037">
    <property type="entry name" value="Ribosomal_eL8-like_CS"/>
</dbReference>
<dbReference type="GO" id="GO:0042254">
    <property type="term" value="P:ribosome biogenesis"/>
    <property type="evidence" value="ECO:0007669"/>
    <property type="project" value="InterPro"/>
</dbReference>
<evidence type="ECO:0000313" key="5">
    <source>
        <dbReference type="Proteomes" id="UP000269945"/>
    </source>
</evidence>
<dbReference type="InterPro" id="IPR050257">
    <property type="entry name" value="eL8/uL1-like"/>
</dbReference>
<accession>A0A9X9Q6B4</accession>
<dbReference type="Gene3D" id="3.30.1330.30">
    <property type="match status" value="1"/>
</dbReference>
<evidence type="ECO:0000259" key="3">
    <source>
        <dbReference type="Pfam" id="PF01248"/>
    </source>
</evidence>
<reference evidence="4 5" key="1">
    <citation type="submission" date="2018-10" db="EMBL/GenBank/DDBJ databases">
        <authorList>
            <person name="Ekblom R."/>
            <person name="Jareborg N."/>
        </authorList>
    </citation>
    <scope>NUCLEOTIDE SEQUENCE [LARGE SCALE GENOMIC DNA]</scope>
    <source>
        <tissue evidence="4">Muscle</tissue>
    </source>
</reference>
<protein>
    <recommendedName>
        <fullName evidence="3">Ribosomal protein eL8/eL30/eS12/Gadd45 domain-containing protein</fullName>
    </recommendedName>
</protein>
<comment type="caution">
    <text evidence="4">The sequence shown here is derived from an EMBL/GenBank/DDBJ whole genome shotgun (WGS) entry which is preliminary data.</text>
</comment>
<sequence>VTTWAENRKAQLVVIAHDADPIELAVFLPTLCGKMGAPYCIVKGKASLGCPLHRKTCPNVAFTQEDKGAPAKLVEAIGTNYTMTDIMRSTITGEPPSWVQSQQLASPSWKRQRLKNRPPNWNEQTLLNFLYVKVIKSSLSKKFKYLVKCSIYNQVPVGTVYPC</sequence>
<dbReference type="Pfam" id="PF01248">
    <property type="entry name" value="Ribosomal_L7Ae"/>
    <property type="match status" value="1"/>
</dbReference>
<keyword evidence="5" id="KW-1185">Reference proteome</keyword>
<proteinExistence type="inferred from homology"/>
<feature type="domain" description="Ribosomal protein eL8/eL30/eS12/Gadd45" evidence="3">
    <location>
        <begin position="2"/>
        <end position="72"/>
    </location>
</feature>
<evidence type="ECO:0000313" key="4">
    <source>
        <dbReference type="EMBL" id="VCX31714.1"/>
    </source>
</evidence>
<evidence type="ECO:0000256" key="2">
    <source>
        <dbReference type="ARBA" id="ARBA00023274"/>
    </source>
</evidence>
<dbReference type="InterPro" id="IPR029064">
    <property type="entry name" value="Ribosomal_eL30-like_sf"/>
</dbReference>
<dbReference type="GO" id="GO:0003723">
    <property type="term" value="F:RNA binding"/>
    <property type="evidence" value="ECO:0007669"/>
    <property type="project" value="InterPro"/>
</dbReference>
<dbReference type="PRINTS" id="PR00881">
    <property type="entry name" value="L7ARS6FAMILY"/>
</dbReference>